<sequence length="458" mass="50762">MKIKWLIVFIGGIMLIFGVISVLPIYDKKNINNSKNVQQLKTVPAPYQSRAKTNATLITLDSIASGNELKARLNNHSAIKMIQHNEQNQSHYYKNQVAIKFQQIPTKQELTKMENDINGQIMKQMNHIFVFQSESKTADELKDYFENIQHVEYAEPNYIYLQNEIPNDLLYLRYQWNLPTIQTEEGWQLSQGNKNVVIAVIDSGVDLDHPDLIHRLKKGYNVLADNALPEDDNGHGTHVAGIIASETNNREGVAGITWFNQIMPIKALNSEGYGSSFDVAKGIIWAVDHGARIINLSLGNYQPSELLQEAVRYAYEQDVVIIAASGNDHSSQPSYPAAYPEVLSVGAINPDGSRAEFSNYGNYLDVVAPGTGIPSTFVHHRYAALSGTSMAAPHVAALAGLIRSLNPELSNMEVMNIINRSTIDLGTSGKDQFFGNGLINIYKAMQLASKGNETTNAQ</sequence>
<feature type="domain" description="Peptidase S8/S53" evidence="10">
    <location>
        <begin position="194"/>
        <end position="437"/>
    </location>
</feature>
<dbReference type="PRINTS" id="PR00723">
    <property type="entry name" value="SUBTILISIN"/>
</dbReference>
<proteinExistence type="inferred from homology"/>
<keyword evidence="6 7" id="KW-0720">Serine protease</keyword>
<dbReference type="Pfam" id="PF22148">
    <property type="entry name" value="Fervidolysin_NPro-like"/>
    <property type="match status" value="1"/>
</dbReference>
<comment type="subcellular location">
    <subcellularLocation>
        <location evidence="1">Secreted</location>
    </subcellularLocation>
</comment>
<evidence type="ECO:0000256" key="8">
    <source>
        <dbReference type="RuleBase" id="RU003355"/>
    </source>
</evidence>
<evidence type="ECO:0000256" key="9">
    <source>
        <dbReference type="SAM" id="Phobius"/>
    </source>
</evidence>
<dbReference type="EMBL" id="JACDUU010000001">
    <property type="protein sequence ID" value="MBA2870370.1"/>
    <property type="molecule type" value="Genomic_DNA"/>
</dbReference>
<dbReference type="InterPro" id="IPR054399">
    <property type="entry name" value="Fervidolysin-like_N_prodom"/>
</dbReference>
<reference evidence="12 13" key="1">
    <citation type="submission" date="2020-07" db="EMBL/GenBank/DDBJ databases">
        <title>Genomic Encyclopedia of Type Strains, Phase IV (KMG-IV): sequencing the most valuable type-strain genomes for metagenomic binning, comparative biology and taxonomic classification.</title>
        <authorList>
            <person name="Goeker M."/>
        </authorList>
    </citation>
    <scope>NUCLEOTIDE SEQUENCE [LARGE SCALE GENOMIC DNA]</scope>
    <source>
        <strain evidence="12 13">DSM 25220</strain>
    </source>
</reference>
<dbReference type="InterPro" id="IPR015500">
    <property type="entry name" value="Peptidase_S8_subtilisin-rel"/>
</dbReference>
<keyword evidence="9" id="KW-0812">Transmembrane</keyword>
<comment type="caution">
    <text evidence="12">The sequence shown here is derived from an EMBL/GenBank/DDBJ whole genome shotgun (WGS) entry which is preliminary data.</text>
</comment>
<dbReference type="InterPro" id="IPR023827">
    <property type="entry name" value="Peptidase_S8_Asp-AS"/>
</dbReference>
<dbReference type="PROSITE" id="PS00137">
    <property type="entry name" value="SUBTILASE_HIS"/>
    <property type="match status" value="1"/>
</dbReference>
<dbReference type="InterPro" id="IPR023828">
    <property type="entry name" value="Peptidase_S8_Ser-AS"/>
</dbReference>
<feature type="domain" description="Fervidolysin-like N-terminal prodomain" evidence="11">
    <location>
        <begin position="86"/>
        <end position="157"/>
    </location>
</feature>
<evidence type="ECO:0000259" key="10">
    <source>
        <dbReference type="Pfam" id="PF00082"/>
    </source>
</evidence>
<evidence type="ECO:0000256" key="2">
    <source>
        <dbReference type="ARBA" id="ARBA00011073"/>
    </source>
</evidence>
<dbReference type="CDD" id="cd07484">
    <property type="entry name" value="Peptidases_S8_Thermitase_like"/>
    <property type="match status" value="1"/>
</dbReference>
<keyword evidence="4 7" id="KW-0645">Protease</keyword>
<dbReference type="PANTHER" id="PTHR43806">
    <property type="entry name" value="PEPTIDASE S8"/>
    <property type="match status" value="1"/>
</dbReference>
<feature type="active site" description="Charge relay system" evidence="7">
    <location>
        <position position="202"/>
    </location>
</feature>
<organism evidence="12 13">
    <name type="scientific">[Anoxybacillus] calidus</name>
    <dbReference type="NCBI Taxonomy" id="575178"/>
    <lineage>
        <taxon>Bacteria</taxon>
        <taxon>Bacillati</taxon>
        <taxon>Bacillota</taxon>
        <taxon>Bacilli</taxon>
        <taxon>Bacillales</taxon>
        <taxon>Anoxybacillaceae</taxon>
        <taxon>Paranoxybacillus</taxon>
    </lineage>
</organism>
<dbReference type="AlphaFoldDB" id="A0A7W0BUE1"/>
<dbReference type="Gene3D" id="3.40.50.200">
    <property type="entry name" value="Peptidase S8/S53 domain"/>
    <property type="match status" value="1"/>
</dbReference>
<dbReference type="PANTHER" id="PTHR43806:SF11">
    <property type="entry name" value="CEREVISIN-RELATED"/>
    <property type="match status" value="1"/>
</dbReference>
<dbReference type="InterPro" id="IPR000209">
    <property type="entry name" value="Peptidase_S8/S53_dom"/>
</dbReference>
<dbReference type="Pfam" id="PF00082">
    <property type="entry name" value="Peptidase_S8"/>
    <property type="match status" value="1"/>
</dbReference>
<evidence type="ECO:0000256" key="5">
    <source>
        <dbReference type="ARBA" id="ARBA00022801"/>
    </source>
</evidence>
<keyword evidence="3" id="KW-0964">Secreted</keyword>
<keyword evidence="9" id="KW-0472">Membrane</keyword>
<dbReference type="InterPro" id="IPR022398">
    <property type="entry name" value="Peptidase_S8_His-AS"/>
</dbReference>
<keyword evidence="9" id="KW-1133">Transmembrane helix</keyword>
<dbReference type="PROSITE" id="PS00138">
    <property type="entry name" value="SUBTILASE_SER"/>
    <property type="match status" value="1"/>
</dbReference>
<dbReference type="GO" id="GO:0005576">
    <property type="term" value="C:extracellular region"/>
    <property type="evidence" value="ECO:0007669"/>
    <property type="project" value="UniProtKB-SubCell"/>
</dbReference>
<dbReference type="InterPro" id="IPR050131">
    <property type="entry name" value="Peptidase_S8_subtilisin-like"/>
</dbReference>
<dbReference type="RefSeq" id="WP_246326760.1">
    <property type="nucleotide sequence ID" value="NZ_JACDUU010000001.1"/>
</dbReference>
<dbReference type="Proteomes" id="UP000580891">
    <property type="component" value="Unassembled WGS sequence"/>
</dbReference>
<evidence type="ECO:0000256" key="7">
    <source>
        <dbReference type="PROSITE-ProRule" id="PRU01240"/>
    </source>
</evidence>
<evidence type="ECO:0000256" key="3">
    <source>
        <dbReference type="ARBA" id="ARBA00022525"/>
    </source>
</evidence>
<accession>A0A7W0BUE1</accession>
<dbReference type="PROSITE" id="PS00136">
    <property type="entry name" value="SUBTILASE_ASP"/>
    <property type="match status" value="1"/>
</dbReference>
<dbReference type="PROSITE" id="PS51892">
    <property type="entry name" value="SUBTILASE"/>
    <property type="match status" value="1"/>
</dbReference>
<evidence type="ECO:0000256" key="4">
    <source>
        <dbReference type="ARBA" id="ARBA00022670"/>
    </source>
</evidence>
<dbReference type="InterPro" id="IPR036852">
    <property type="entry name" value="Peptidase_S8/S53_dom_sf"/>
</dbReference>
<feature type="active site" description="Charge relay system" evidence="7">
    <location>
        <position position="389"/>
    </location>
</feature>
<protein>
    <submittedName>
        <fullName evidence="12">Subtilisin family serine protease</fullName>
    </submittedName>
</protein>
<dbReference type="SUPFAM" id="SSF52743">
    <property type="entry name" value="Subtilisin-like"/>
    <property type="match status" value="1"/>
</dbReference>
<dbReference type="GO" id="GO:0006508">
    <property type="term" value="P:proteolysis"/>
    <property type="evidence" value="ECO:0007669"/>
    <property type="project" value="UniProtKB-KW"/>
</dbReference>
<evidence type="ECO:0000259" key="11">
    <source>
        <dbReference type="Pfam" id="PF22148"/>
    </source>
</evidence>
<feature type="active site" description="Charge relay system" evidence="7">
    <location>
        <position position="235"/>
    </location>
</feature>
<dbReference type="InterPro" id="IPR034084">
    <property type="entry name" value="Thermitase-like_dom"/>
</dbReference>
<dbReference type="GO" id="GO:0004252">
    <property type="term" value="F:serine-type endopeptidase activity"/>
    <property type="evidence" value="ECO:0007669"/>
    <property type="project" value="UniProtKB-UniRule"/>
</dbReference>
<comment type="similarity">
    <text evidence="2 7 8">Belongs to the peptidase S8 family.</text>
</comment>
<evidence type="ECO:0000256" key="6">
    <source>
        <dbReference type="ARBA" id="ARBA00022825"/>
    </source>
</evidence>
<keyword evidence="5 7" id="KW-0378">Hydrolase</keyword>
<evidence type="ECO:0000313" key="13">
    <source>
        <dbReference type="Proteomes" id="UP000580891"/>
    </source>
</evidence>
<gene>
    <name evidence="12" type="ORF">HNQ85_000628</name>
</gene>
<keyword evidence="13" id="KW-1185">Reference proteome</keyword>
<feature type="transmembrane region" description="Helical" evidence="9">
    <location>
        <begin position="6"/>
        <end position="26"/>
    </location>
</feature>
<evidence type="ECO:0000256" key="1">
    <source>
        <dbReference type="ARBA" id="ARBA00004613"/>
    </source>
</evidence>
<evidence type="ECO:0000313" key="12">
    <source>
        <dbReference type="EMBL" id="MBA2870370.1"/>
    </source>
</evidence>
<name>A0A7W0BUE1_9BACL</name>